<name>A0A194UYD3_CYTMA</name>
<dbReference type="AlphaFoldDB" id="A0A194UYD3"/>
<feature type="region of interest" description="Disordered" evidence="1">
    <location>
        <begin position="46"/>
        <end position="79"/>
    </location>
</feature>
<gene>
    <name evidence="3" type="ORF">VP1G_10825</name>
</gene>
<evidence type="ECO:0000313" key="4">
    <source>
        <dbReference type="Proteomes" id="UP000078576"/>
    </source>
</evidence>
<evidence type="ECO:0000313" key="3">
    <source>
        <dbReference type="EMBL" id="KUI56629.1"/>
    </source>
</evidence>
<evidence type="ECO:0000256" key="1">
    <source>
        <dbReference type="SAM" id="MobiDB-lite"/>
    </source>
</evidence>
<dbReference type="Pfam" id="PF20516">
    <property type="entry name" value="PDDEXK_12"/>
    <property type="match status" value="1"/>
</dbReference>
<feature type="compositionally biased region" description="Acidic residues" evidence="1">
    <location>
        <begin position="46"/>
        <end position="55"/>
    </location>
</feature>
<sequence length="95" mass="11090">MFSCPESELHKLHEICTEAAESVELERYEDAWNILIHQPLLKLALEEEQEEEDESQGQKHHHSGALNSTREDPPAQAGRWKLRLSVRPCLLRYEE</sequence>
<organism evidence="3 4">
    <name type="scientific">Cytospora mali</name>
    <name type="common">Apple Valsa canker fungus</name>
    <name type="synonym">Valsa mali</name>
    <dbReference type="NCBI Taxonomy" id="578113"/>
    <lineage>
        <taxon>Eukaryota</taxon>
        <taxon>Fungi</taxon>
        <taxon>Dikarya</taxon>
        <taxon>Ascomycota</taxon>
        <taxon>Pezizomycotina</taxon>
        <taxon>Sordariomycetes</taxon>
        <taxon>Sordariomycetidae</taxon>
        <taxon>Diaporthales</taxon>
        <taxon>Cytosporaceae</taxon>
        <taxon>Cytospora</taxon>
    </lineage>
</organism>
<proteinExistence type="predicted"/>
<dbReference type="Proteomes" id="UP000078576">
    <property type="component" value="Unassembled WGS sequence"/>
</dbReference>
<accession>A0A194UYD3</accession>
<keyword evidence="4" id="KW-1185">Reference proteome</keyword>
<feature type="domain" description="PD-(D/E)XK nuclease-like" evidence="2">
    <location>
        <begin position="6"/>
        <end position="52"/>
    </location>
</feature>
<protein>
    <recommendedName>
        <fullName evidence="2">PD-(D/E)XK nuclease-like domain-containing protein</fullName>
    </recommendedName>
</protein>
<dbReference type="EMBL" id="KN714691">
    <property type="protein sequence ID" value="KUI56629.1"/>
    <property type="molecule type" value="Genomic_DNA"/>
</dbReference>
<evidence type="ECO:0000259" key="2">
    <source>
        <dbReference type="Pfam" id="PF20516"/>
    </source>
</evidence>
<reference evidence="4" key="1">
    <citation type="submission" date="2014-12" db="EMBL/GenBank/DDBJ databases">
        <title>Genome Sequence of Valsa Canker Pathogens Uncovers a Specific Adaption of Colonization on Woody Bark.</title>
        <authorList>
            <person name="Yin Z."/>
            <person name="Liu H."/>
            <person name="Gao X."/>
            <person name="Li Z."/>
            <person name="Song N."/>
            <person name="Ke X."/>
            <person name="Dai Q."/>
            <person name="Wu Y."/>
            <person name="Sun Y."/>
            <person name="Xu J.-R."/>
            <person name="Kang Z.K."/>
            <person name="Wang L."/>
            <person name="Huang L."/>
        </authorList>
    </citation>
    <scope>NUCLEOTIDE SEQUENCE [LARGE SCALE GENOMIC DNA]</scope>
    <source>
        <strain evidence="4">SXYL134</strain>
    </source>
</reference>
<dbReference type="InterPro" id="IPR046797">
    <property type="entry name" value="PDDEXK_12"/>
</dbReference>